<dbReference type="OrthoDB" id="5853397at2759"/>
<dbReference type="GO" id="GO:0046872">
    <property type="term" value="F:metal ion binding"/>
    <property type="evidence" value="ECO:0007669"/>
    <property type="project" value="UniProtKB-KW"/>
</dbReference>
<evidence type="ECO:0000256" key="4">
    <source>
        <dbReference type="ARBA" id="ARBA00044692"/>
    </source>
</evidence>
<evidence type="ECO:0000313" key="10">
    <source>
        <dbReference type="Proteomes" id="UP000799538"/>
    </source>
</evidence>
<dbReference type="EC" id="3.6.1.-" evidence="7"/>
<evidence type="ECO:0000313" key="9">
    <source>
        <dbReference type="EMBL" id="KAF2218505.1"/>
    </source>
</evidence>
<dbReference type="InterPro" id="IPR013961">
    <property type="entry name" value="RAI1"/>
</dbReference>
<evidence type="ECO:0000256" key="6">
    <source>
        <dbReference type="ARBA" id="ARBA00048124"/>
    </source>
</evidence>
<keyword evidence="7" id="KW-0540">Nuclease</keyword>
<dbReference type="GO" id="GO:0000956">
    <property type="term" value="P:nuclear-transcribed mRNA catabolic process"/>
    <property type="evidence" value="ECO:0007669"/>
    <property type="project" value="TreeGrafter"/>
</dbReference>
<name>A0A6A6FYE2_9PEZI</name>
<gene>
    <name evidence="9" type="ORF">BDZ85DRAFT_286274</name>
</gene>
<comment type="catalytic activity">
    <reaction evidence="6">
        <text>a 5'-end NAD(+)-phospho-ribonucleoside in mRNA + H2O = a 5'-end phospho-ribonucleoside in mRNA + NAD(+) + H(+)</text>
        <dbReference type="Rhea" id="RHEA:60880"/>
        <dbReference type="Rhea" id="RHEA-COMP:15692"/>
        <dbReference type="Rhea" id="RHEA-COMP:15698"/>
        <dbReference type="ChEBI" id="CHEBI:15377"/>
        <dbReference type="ChEBI" id="CHEBI:15378"/>
        <dbReference type="ChEBI" id="CHEBI:57540"/>
        <dbReference type="ChEBI" id="CHEBI:138282"/>
        <dbReference type="ChEBI" id="CHEBI:144029"/>
    </reaction>
    <physiologicalReaction direction="left-to-right" evidence="6">
        <dbReference type="Rhea" id="RHEA:60881"/>
    </physiologicalReaction>
</comment>
<comment type="subcellular location">
    <subcellularLocation>
        <location evidence="7">Nucleus</location>
    </subcellularLocation>
</comment>
<dbReference type="AlphaFoldDB" id="A0A6A6FYE2"/>
<keyword evidence="7" id="KW-0694">RNA-binding</keyword>
<dbReference type="InterPro" id="IPR039039">
    <property type="entry name" value="RAI1-like_fam"/>
</dbReference>
<evidence type="ECO:0000256" key="2">
    <source>
        <dbReference type="ARBA" id="ARBA00006562"/>
    </source>
</evidence>
<evidence type="ECO:0000256" key="5">
    <source>
        <dbReference type="ARBA" id="ARBA00046211"/>
    </source>
</evidence>
<dbReference type="EMBL" id="ML992541">
    <property type="protein sequence ID" value="KAF2218505.1"/>
    <property type="molecule type" value="Genomic_DNA"/>
</dbReference>
<comment type="cofactor">
    <cofactor evidence="1 7">
        <name>a divalent metal cation</name>
        <dbReference type="ChEBI" id="CHEBI:60240"/>
    </cofactor>
</comment>
<keyword evidence="7" id="KW-0547">Nucleotide-binding</keyword>
<dbReference type="PANTHER" id="PTHR12395:SF9">
    <property type="entry name" value="DECAPPING AND EXORIBONUCLEASE PROTEIN"/>
    <property type="match status" value="1"/>
</dbReference>
<evidence type="ECO:0000256" key="1">
    <source>
        <dbReference type="ARBA" id="ARBA00001968"/>
    </source>
</evidence>
<dbReference type="GO" id="GO:0000166">
    <property type="term" value="F:nucleotide binding"/>
    <property type="evidence" value="ECO:0007669"/>
    <property type="project" value="UniProtKB-KW"/>
</dbReference>
<accession>A0A6A6FYE2</accession>
<proteinExistence type="inferred from homology"/>
<comment type="similarity">
    <text evidence="2 7">Belongs to the DXO/Dom3Z family.</text>
</comment>
<keyword evidence="7" id="KW-0539">Nucleus</keyword>
<evidence type="ECO:0000256" key="3">
    <source>
        <dbReference type="ARBA" id="ARBA00044676"/>
    </source>
</evidence>
<dbReference type="Pfam" id="PF08652">
    <property type="entry name" value="RAI1"/>
    <property type="match status" value="1"/>
</dbReference>
<dbReference type="GO" id="GO:0003723">
    <property type="term" value="F:RNA binding"/>
    <property type="evidence" value="ECO:0007669"/>
    <property type="project" value="UniProtKB-KW"/>
</dbReference>
<sequence length="381" mass="43365">MQEFRIDHTLDQRTKVNIKRPREIAYFSYDDQHNLKPFSTESLRYFYPAFFNVPHAPSPRPIDMSVGYQDLIYRDGSAADEHLDSLLDTLEVHERREGKHCEVDFVTWRGMMTKFVTAPFDKDGWEMFATKFQGTIYIEESFEHKLKRQPAGRKLDVGSYYGYKFETLSMLDHPMQEVSREDIESRPSRTVDTTAQYCSIVETAIGGHSMILGGEVDGVMGFKPPSPLDPPRWVELKTTREPTDPRGHRIFAEKLLKYWAQSFLIGCPTVAVGWRTQDGFLYRTIEMETQKIPAQAKASGHCYWNANVCLANAAGILGWLKENVHEGGVYRVWKQAKVERVCVRLETQMGGGTGEVVKGSFKEWRLSGGKGAGQGTEEGVV</sequence>
<reference evidence="10" key="1">
    <citation type="journal article" date="2020" name="Stud. Mycol.">
        <title>101 Dothideomycetes genomes: A test case for predicting lifestyles and emergence of pathogens.</title>
        <authorList>
            <person name="Haridas S."/>
            <person name="Albert R."/>
            <person name="Binder M."/>
            <person name="Bloem J."/>
            <person name="LaButti K."/>
            <person name="Salamov A."/>
            <person name="Andreopoulos B."/>
            <person name="Baker S."/>
            <person name="Barry K."/>
            <person name="Bills G."/>
            <person name="Bluhm B."/>
            <person name="Cannon C."/>
            <person name="Castanera R."/>
            <person name="Culley D."/>
            <person name="Daum C."/>
            <person name="Ezra D."/>
            <person name="Gonzalez J."/>
            <person name="Henrissat B."/>
            <person name="Kuo A."/>
            <person name="Liang C."/>
            <person name="Lipzen A."/>
            <person name="Lutzoni F."/>
            <person name="Magnuson J."/>
            <person name="Mondo S."/>
            <person name="Nolan M."/>
            <person name="Ohm R."/>
            <person name="Pangilinan J."/>
            <person name="Park H.-J."/>
            <person name="Ramirez L."/>
            <person name="Alfaro M."/>
            <person name="Sun H."/>
            <person name="Tritt A."/>
            <person name="Yoshinaga Y."/>
            <person name="Zwiers L.-H."/>
            <person name="Turgeon B."/>
            <person name="Goodwin S."/>
            <person name="Spatafora J."/>
            <person name="Crous P."/>
            <person name="Grigoriev I."/>
        </authorList>
    </citation>
    <scope>NUCLEOTIDE SEQUENCE [LARGE SCALE GENOMIC DNA]</scope>
    <source>
        <strain evidence="10">CECT 20119</strain>
    </source>
</reference>
<protein>
    <recommendedName>
        <fullName evidence="7">Decapping nuclease</fullName>
        <ecNumber evidence="7">3.6.1.-</ecNumber>
    </recommendedName>
</protein>
<dbReference type="GO" id="GO:0110155">
    <property type="term" value="P:NAD-cap decapping"/>
    <property type="evidence" value="ECO:0007669"/>
    <property type="project" value="TreeGrafter"/>
</dbReference>
<evidence type="ECO:0000259" key="8">
    <source>
        <dbReference type="Pfam" id="PF08652"/>
    </source>
</evidence>
<dbReference type="GO" id="GO:0005829">
    <property type="term" value="C:cytosol"/>
    <property type="evidence" value="ECO:0007669"/>
    <property type="project" value="TreeGrafter"/>
</dbReference>
<comment type="catalytic activity">
    <reaction evidence="3">
        <text>a 5'-end (N(7)-methyl 5'-triphosphoguanosine)-ribonucleoside-ribonucleotide in mRNA + H2O = a (N(7)-methyl 5'-triphosphoguanosine)-nucleoside + a 5'-end phospho-ribonucleoside in mRNA + H(+)</text>
        <dbReference type="Rhea" id="RHEA:66928"/>
        <dbReference type="Rhea" id="RHEA-COMP:15692"/>
        <dbReference type="Rhea" id="RHEA-COMP:17313"/>
        <dbReference type="ChEBI" id="CHEBI:15377"/>
        <dbReference type="ChEBI" id="CHEBI:15378"/>
        <dbReference type="ChEBI" id="CHEBI:138282"/>
        <dbReference type="ChEBI" id="CHEBI:172876"/>
        <dbReference type="ChEBI" id="CHEBI:172877"/>
    </reaction>
    <physiologicalReaction direction="left-to-right" evidence="3">
        <dbReference type="Rhea" id="RHEA:66929"/>
    </physiologicalReaction>
</comment>
<keyword evidence="7" id="KW-0479">Metal-binding</keyword>
<organism evidence="9 10">
    <name type="scientific">Elsinoe ampelina</name>
    <dbReference type="NCBI Taxonomy" id="302913"/>
    <lineage>
        <taxon>Eukaryota</taxon>
        <taxon>Fungi</taxon>
        <taxon>Dikarya</taxon>
        <taxon>Ascomycota</taxon>
        <taxon>Pezizomycotina</taxon>
        <taxon>Dothideomycetes</taxon>
        <taxon>Dothideomycetidae</taxon>
        <taxon>Myriangiales</taxon>
        <taxon>Elsinoaceae</taxon>
        <taxon>Elsinoe</taxon>
    </lineage>
</organism>
<feature type="domain" description="RAI1-like" evidence="8">
    <location>
        <begin position="19"/>
        <end position="346"/>
    </location>
</feature>
<dbReference type="PANTHER" id="PTHR12395">
    <property type="entry name" value="DOM-3 RELATED"/>
    <property type="match status" value="1"/>
</dbReference>
<dbReference type="GO" id="GO:0004518">
    <property type="term" value="F:nuclease activity"/>
    <property type="evidence" value="ECO:0007669"/>
    <property type="project" value="UniProtKB-KW"/>
</dbReference>
<comment type="catalytic activity">
    <reaction evidence="4">
        <text>a 5'-end triphospho-ribonucleoside in mRNA + H2O = a 5'-end phospho-ribonucleoside in mRNA + diphosphate + H(+)</text>
        <dbReference type="Rhea" id="RHEA:78683"/>
        <dbReference type="Rhea" id="RHEA-COMP:15692"/>
        <dbReference type="Rhea" id="RHEA-COMP:17164"/>
        <dbReference type="ChEBI" id="CHEBI:15377"/>
        <dbReference type="ChEBI" id="CHEBI:15378"/>
        <dbReference type="ChEBI" id="CHEBI:33019"/>
        <dbReference type="ChEBI" id="CHEBI:138282"/>
        <dbReference type="ChEBI" id="CHEBI:167618"/>
    </reaction>
    <physiologicalReaction direction="left-to-right" evidence="4">
        <dbReference type="Rhea" id="RHEA:78684"/>
    </physiologicalReaction>
</comment>
<dbReference type="Proteomes" id="UP000799538">
    <property type="component" value="Unassembled WGS sequence"/>
</dbReference>
<keyword evidence="10" id="KW-1185">Reference proteome</keyword>
<keyword evidence="7" id="KW-0378">Hydrolase</keyword>
<dbReference type="GO" id="GO:0005634">
    <property type="term" value="C:nucleus"/>
    <property type="evidence" value="ECO:0007669"/>
    <property type="project" value="UniProtKB-SubCell"/>
</dbReference>
<evidence type="ECO:0000256" key="7">
    <source>
        <dbReference type="RuleBase" id="RU367113"/>
    </source>
</evidence>
<comment type="function">
    <text evidence="5">Decapping enzyme for NAD-capped RNAs: specifically hydrolyzes the nicotinamide adenine dinucleotide (NAD) cap from a subset of RNAs by removing the entire NAD moiety from the 5'-end of an NAD-capped RNA. The NAD-cap is present at the 5'-end of some RNAs and snoRNAs. In contrast to the canonical 5'-end N7 methylguanosine (m7G) cap, the NAD cap promotes mRNA decay. Also acts as a non-canonical decapping enzyme that removes the entire cap structure of m7G capped or incompletely capped RNAs. Has decapping activity toward incomplete 5'-end m7G cap mRNAs such as unmethylated 5'-end-capped RNA (cap0), while it has no activity toward 2'-O-ribose methylated m7G cap (cap1). Also possesses RNA 5'-pyrophosphohydrolase activity by hydrolyzing the 5'-end triphosphate to release pyrophosphates. Stimulates exoribonuclease activity of Rat1, allowing it to degrade RNAs with stable secondary structure more effectively.</text>
</comment>
<dbReference type="GO" id="GO:0034353">
    <property type="term" value="F:mRNA 5'-diphosphatase activity"/>
    <property type="evidence" value="ECO:0007669"/>
    <property type="project" value="TreeGrafter"/>
</dbReference>